<feature type="domain" description="TTF-type" evidence="2">
    <location>
        <begin position="38"/>
        <end position="124"/>
    </location>
</feature>
<dbReference type="Proteomes" id="UP001174136">
    <property type="component" value="Unassembled WGS sequence"/>
</dbReference>
<dbReference type="AlphaFoldDB" id="A0AA47NQA4"/>
<evidence type="ECO:0000256" key="1">
    <source>
        <dbReference type="SAM" id="MobiDB-lite"/>
    </source>
</evidence>
<evidence type="ECO:0000313" key="4">
    <source>
        <dbReference type="Proteomes" id="UP001174136"/>
    </source>
</evidence>
<organism evidence="3 4">
    <name type="scientific">Merluccius polli</name>
    <name type="common">Benguela hake</name>
    <name type="synonym">Merluccius cadenati</name>
    <dbReference type="NCBI Taxonomy" id="89951"/>
    <lineage>
        <taxon>Eukaryota</taxon>
        <taxon>Metazoa</taxon>
        <taxon>Chordata</taxon>
        <taxon>Craniata</taxon>
        <taxon>Vertebrata</taxon>
        <taxon>Euteleostomi</taxon>
        <taxon>Actinopterygii</taxon>
        <taxon>Neopterygii</taxon>
        <taxon>Teleostei</taxon>
        <taxon>Neoteleostei</taxon>
        <taxon>Acanthomorphata</taxon>
        <taxon>Zeiogadaria</taxon>
        <taxon>Gadariae</taxon>
        <taxon>Gadiformes</taxon>
        <taxon>Gadoidei</taxon>
        <taxon>Merlucciidae</taxon>
        <taxon>Merluccius</taxon>
    </lineage>
</organism>
<evidence type="ECO:0000313" key="3">
    <source>
        <dbReference type="EMBL" id="KAK0133475.1"/>
    </source>
</evidence>
<dbReference type="InterPro" id="IPR006580">
    <property type="entry name" value="Znf_TTF"/>
</dbReference>
<protein>
    <recommendedName>
        <fullName evidence="2">TTF-type domain-containing protein</fullName>
    </recommendedName>
</protein>
<gene>
    <name evidence="3" type="ORF">N1851_030999</name>
</gene>
<keyword evidence="4" id="KW-1185">Reference proteome</keyword>
<reference evidence="3" key="1">
    <citation type="journal article" date="2023" name="Front. Mar. Sci.">
        <title>A new Merluccius polli reference genome to investigate the effects of global change in West African waters.</title>
        <authorList>
            <person name="Mateo J.L."/>
            <person name="Blanco-Fernandez C."/>
            <person name="Garcia-Vazquez E."/>
            <person name="Machado-Schiaffino G."/>
        </authorList>
    </citation>
    <scope>NUCLEOTIDE SEQUENCE</scope>
    <source>
        <strain evidence="3">C29</strain>
        <tissue evidence="3">Fin</tissue>
    </source>
</reference>
<dbReference type="EMBL" id="JAOPHQ010005985">
    <property type="protein sequence ID" value="KAK0133475.1"/>
    <property type="molecule type" value="Genomic_DNA"/>
</dbReference>
<feature type="compositionally biased region" description="Polar residues" evidence="1">
    <location>
        <begin position="14"/>
        <end position="24"/>
    </location>
</feature>
<comment type="caution">
    <text evidence="3">The sequence shown here is derived from an EMBL/GenBank/DDBJ whole genome shotgun (WGS) entry which is preliminary data.</text>
</comment>
<sequence length="152" mass="17519">MEREENMEDEAASASGNTVSNPPSASIEKVPSQQFGNQQRSCIRGWFDLYSWLEYSITKDTTLCFTCRQFLDGGHGFHSTFTVTGYRNWRKAMTAFKTHHVSAAHKFAMEAWAEFRLRKQEGSRLGNMLEKGHAKIVQENREYMRAVVESQR</sequence>
<accession>A0AA47NQA4</accession>
<proteinExistence type="predicted"/>
<dbReference type="SMART" id="SM00597">
    <property type="entry name" value="ZnF_TTF"/>
    <property type="match status" value="1"/>
</dbReference>
<evidence type="ECO:0000259" key="2">
    <source>
        <dbReference type="SMART" id="SM00597"/>
    </source>
</evidence>
<feature type="region of interest" description="Disordered" evidence="1">
    <location>
        <begin position="1"/>
        <end position="33"/>
    </location>
</feature>
<feature type="compositionally biased region" description="Acidic residues" evidence="1">
    <location>
        <begin position="1"/>
        <end position="11"/>
    </location>
</feature>
<name>A0AA47NQA4_MERPO</name>